<keyword evidence="1" id="KW-0863">Zinc-finger</keyword>
<dbReference type="AlphaFoldDB" id="F8PNS5"/>
<dbReference type="EMBL" id="GL945477">
    <property type="protein sequence ID" value="EGO01802.1"/>
    <property type="molecule type" value="Genomic_DNA"/>
</dbReference>
<sequence>MLRGAASSKRTTLSQWCTSKSEASAKGTSMVCMSMTSYFQSDKVSDKANNRRFGKYFVRPNFATVKRNVDLESRVTELEVELAVWKQAHATALESSEREAKTLGGQLATLNRQIVSMENFMTHNLLILCIIDADECLFTESLLKQGHNGGRHAAQQITKCIAEYLTNEDVHILGHLSFWISIYYNKRGLVESLISRGICSLEQFEAFVAGFSQASPRFVMVDVGVENESTSTKIKEYLQTYIRFPQTQRVFFAGGKENTYALTFNSLENDQLLGKLVMLHGRSEDASDMRKYRFPIVRSECLSTSQRLLSSKNPSPLAMNGLVSSVTDYGLPTPCSPPRSTSSSTETKPLDPSLPLHKHSPPPCNEYYLMSCSKGGACKYSHSYILTPDQLATLAINAKKAPCNFLKNGLLCPYGDRCCWGHTCPNGPKCFHLSKGKCWFKGESMHSLELPALG</sequence>
<dbReference type="InterPro" id="IPR057683">
    <property type="entry name" value="DUF7923"/>
</dbReference>
<evidence type="ECO:0000256" key="1">
    <source>
        <dbReference type="PROSITE-ProRule" id="PRU00723"/>
    </source>
</evidence>
<dbReference type="HOGENOM" id="CLU_031811_0_1_1"/>
<evidence type="ECO:0000313" key="5">
    <source>
        <dbReference type="EMBL" id="EGO01802.1"/>
    </source>
</evidence>
<keyword evidence="1" id="KW-0862">Zinc</keyword>
<dbReference type="STRING" id="936435.F8PNS5"/>
<protein>
    <recommendedName>
        <fullName evidence="4">C3H1-type domain-containing protein</fullName>
    </recommendedName>
</protein>
<evidence type="ECO:0000259" key="4">
    <source>
        <dbReference type="PROSITE" id="PS50103"/>
    </source>
</evidence>
<dbReference type="PANTHER" id="PTHR37543:SF1">
    <property type="entry name" value="CCCH ZINC FINGER DNA BINDING PROTEIN (AFU_ORTHOLOGUE AFUA_5G12760)"/>
    <property type="match status" value="1"/>
</dbReference>
<dbReference type="OrthoDB" id="2270193at2759"/>
<feature type="zinc finger region" description="C3H1-type" evidence="1">
    <location>
        <begin position="358"/>
        <end position="385"/>
    </location>
</feature>
<feature type="region of interest" description="Disordered" evidence="3">
    <location>
        <begin position="334"/>
        <end position="358"/>
    </location>
</feature>
<dbReference type="GO" id="GO:0008270">
    <property type="term" value="F:zinc ion binding"/>
    <property type="evidence" value="ECO:0007669"/>
    <property type="project" value="UniProtKB-KW"/>
</dbReference>
<feature type="zinc finger region" description="C3H1-type" evidence="1">
    <location>
        <begin position="397"/>
        <end position="425"/>
    </location>
</feature>
<evidence type="ECO:0000256" key="3">
    <source>
        <dbReference type="SAM" id="MobiDB-lite"/>
    </source>
</evidence>
<accession>F8PNS5</accession>
<gene>
    <name evidence="5" type="ORF">SERLA73DRAFT_158966</name>
</gene>
<dbReference type="PANTHER" id="PTHR37543">
    <property type="entry name" value="CCCH ZINC FINGER DNA BINDING PROTEIN (AFU_ORTHOLOGUE AFUA_5G12760)"/>
    <property type="match status" value="1"/>
</dbReference>
<dbReference type="PROSITE" id="PS50103">
    <property type="entry name" value="ZF_C3H1"/>
    <property type="match status" value="2"/>
</dbReference>
<dbReference type="eggNOG" id="ENOG502SHNT">
    <property type="taxonomic scope" value="Eukaryota"/>
</dbReference>
<reference evidence="6" key="1">
    <citation type="journal article" date="2011" name="Science">
        <title>The plant cell wall-decomposing machinery underlies the functional diversity of forest fungi.</title>
        <authorList>
            <person name="Eastwood D.C."/>
            <person name="Floudas D."/>
            <person name="Binder M."/>
            <person name="Majcherczyk A."/>
            <person name="Schneider P."/>
            <person name="Aerts A."/>
            <person name="Asiegbu F.O."/>
            <person name="Baker S.E."/>
            <person name="Barry K."/>
            <person name="Bendiksby M."/>
            <person name="Blumentritt M."/>
            <person name="Coutinho P.M."/>
            <person name="Cullen D."/>
            <person name="de Vries R.P."/>
            <person name="Gathman A."/>
            <person name="Goodell B."/>
            <person name="Henrissat B."/>
            <person name="Ihrmark K."/>
            <person name="Kauserud H."/>
            <person name="Kohler A."/>
            <person name="LaButti K."/>
            <person name="Lapidus A."/>
            <person name="Lavin J.L."/>
            <person name="Lee Y.-H."/>
            <person name="Lindquist E."/>
            <person name="Lilly W."/>
            <person name="Lucas S."/>
            <person name="Morin E."/>
            <person name="Murat C."/>
            <person name="Oguiza J.A."/>
            <person name="Park J."/>
            <person name="Pisabarro A.G."/>
            <person name="Riley R."/>
            <person name="Rosling A."/>
            <person name="Salamov A."/>
            <person name="Schmidt O."/>
            <person name="Schmutz J."/>
            <person name="Skrede I."/>
            <person name="Stenlid J."/>
            <person name="Wiebenga A."/>
            <person name="Xie X."/>
            <person name="Kuees U."/>
            <person name="Hibbett D.S."/>
            <person name="Hoffmeister D."/>
            <person name="Hoegberg N."/>
            <person name="Martin F."/>
            <person name="Grigoriev I.V."/>
            <person name="Watkinson S.C."/>
        </authorList>
    </citation>
    <scope>NUCLEOTIDE SEQUENCE [LARGE SCALE GENOMIC DNA]</scope>
    <source>
        <strain evidence="6">strain S7.3</strain>
    </source>
</reference>
<feature type="domain" description="C3H1-type" evidence="4">
    <location>
        <begin position="397"/>
        <end position="425"/>
    </location>
</feature>
<name>F8PNS5_SERL3</name>
<keyword evidence="1" id="KW-0479">Metal-binding</keyword>
<dbReference type="InterPro" id="IPR000571">
    <property type="entry name" value="Znf_CCCH"/>
</dbReference>
<dbReference type="OMA" id="CWFKGES"/>
<dbReference type="Proteomes" id="UP000008063">
    <property type="component" value="Unassembled WGS sequence"/>
</dbReference>
<proteinExistence type="predicted"/>
<organism evidence="6">
    <name type="scientific">Serpula lacrymans var. lacrymans (strain S7.3)</name>
    <name type="common">Dry rot fungus</name>
    <dbReference type="NCBI Taxonomy" id="936435"/>
    <lineage>
        <taxon>Eukaryota</taxon>
        <taxon>Fungi</taxon>
        <taxon>Dikarya</taxon>
        <taxon>Basidiomycota</taxon>
        <taxon>Agaricomycotina</taxon>
        <taxon>Agaricomycetes</taxon>
        <taxon>Agaricomycetidae</taxon>
        <taxon>Boletales</taxon>
        <taxon>Coniophorineae</taxon>
        <taxon>Serpulaceae</taxon>
        <taxon>Serpula</taxon>
    </lineage>
</organism>
<dbReference type="Pfam" id="PF25540">
    <property type="entry name" value="DUF7923"/>
    <property type="match status" value="1"/>
</dbReference>
<keyword evidence="2" id="KW-0175">Coiled coil</keyword>
<feature type="coiled-coil region" evidence="2">
    <location>
        <begin position="68"/>
        <end position="113"/>
    </location>
</feature>
<dbReference type="InParanoid" id="F8PNS5"/>
<feature type="domain" description="C3H1-type" evidence="4">
    <location>
        <begin position="358"/>
        <end position="385"/>
    </location>
</feature>
<keyword evidence="6" id="KW-1185">Reference proteome</keyword>
<feature type="compositionally biased region" description="Low complexity" evidence="3">
    <location>
        <begin position="338"/>
        <end position="355"/>
    </location>
</feature>
<evidence type="ECO:0000313" key="6">
    <source>
        <dbReference type="Proteomes" id="UP000008063"/>
    </source>
</evidence>
<evidence type="ECO:0000256" key="2">
    <source>
        <dbReference type="SAM" id="Coils"/>
    </source>
</evidence>